<dbReference type="Proteomes" id="UP001631957">
    <property type="component" value="Unassembled WGS sequence"/>
</dbReference>
<evidence type="ECO:0000313" key="5">
    <source>
        <dbReference type="Proteomes" id="UP001631957"/>
    </source>
</evidence>
<dbReference type="Gene3D" id="2.130.10.10">
    <property type="entry name" value="YVTN repeat-like/Quinoprotein amine dehydrogenase"/>
    <property type="match status" value="3"/>
</dbReference>
<dbReference type="InterPro" id="IPR049052">
    <property type="entry name" value="nSTAND1"/>
</dbReference>
<dbReference type="InterPro" id="IPR027417">
    <property type="entry name" value="P-loop_NTPase"/>
</dbReference>
<dbReference type="SUPFAM" id="SSF52540">
    <property type="entry name" value="P-loop containing nucleoside triphosphate hydrolases"/>
    <property type="match status" value="1"/>
</dbReference>
<sequence>MGRPEKPVDPEAGPVQRFAYDLRALRRAAGNPSYRVMAETAGCSATTLSQAAAGERLPSFAVVHGYVRACGGDPGQWADRWKDVETAVADGEDAPPPYRGLDRFEPADQDLFFGRDRLVEELAELVCGHRFAAVFGASGSGKSSLLRAGLIPRLRQEIARRDRPTALRILTPGDRPAAAYGHLLAPDADEPESWVVVDQFEEVFTLCRDRAERARFIDLLLGARDPGSRLRVVISVRADFYPRCGEHRALADALRSAGLLVGPMTRDELREAVVGPAQQAGLLVERELTARIVADVLDEPGGLPMLSHALLETWRRRRGRLLTLAAYENAGGVHGAIATSAEEAYGQLTAPEADAARHLLLRMVEPGRGTPDTRRPLGRAELEEWACPHAPVVVERLARARLLTADEDTVQLAHEALITSWPRLHGWIEEAREQLLHHRRLTEAARIWLEHDRDPGSLYRGTRLARVEELFPDHERDNALAGPERRFLAAALAAREAEGRAAVRATRRARAGVGVLAAVLAVALMAGLAVWTQQRDIERRRTEDTARRIAAVADSLRTTDPRTAQLLGVAAWRVSELPETRRALLGSLGQREGDAFSDPAPGDTPFRRLTDSGRTLLSAAGHTWRTWDVVRHRAIASGPLPPGATVTAVSPDGRLLALSDDDGTRLWDTATGRWFGDRWPGESGVDFTGHTYLVSGIGDTRVQLRSAVDGALLLTAEALDPETVAPSADGHLIALCPAEGAPVQVRDLAGRRTLHGDWEHVRDACDREPSQLVFGGGGRLAAVTANGVHVWDARSGKRLAELSDPGVRDVAFTEDGNFLATADGEELRVWRPGADAPVFRHSLHNQRPYGGLAWDPGRPVLRYLEAGTVHSLDVATAVTSAWRNQPVDKVLLSPDGRTLATAQRTGAAYRFELRGTRDGRLRATLPPAPLPAARDSSRPVPPQDTVPLLAFDPDGTTLAYGVSASGVETSPPRLTLWDVAGGRVRTTLDLSTGTPASTVFALALGPRAGTLHLSRASVVGEPSDETWDVPRHRRTAAVPAPAGSHLAVSPDGRLLAGDNSTTALPGGRPAPRDLVRGDEIGALAFAPDGSRFAAGDQTGRVALWDGGLHQREGTLPSVFPALPDDQPHTLVSDASEAVSALAVSPDGRTLAVGGEAGSLQLWDLASHQQLGALLATPGDSVDTVAFGADSTTLYAGSAHVPLQTYTVDESRAADAVCARTRQRELTRAQWRTYLPGVPYRRICAG</sequence>
<feature type="repeat" description="WD" evidence="1">
    <location>
        <begin position="1078"/>
        <end position="1105"/>
    </location>
</feature>
<protein>
    <submittedName>
        <fullName evidence="4">WD40 repeat domain-containing protein</fullName>
    </submittedName>
</protein>
<feature type="region of interest" description="Disordered" evidence="2">
    <location>
        <begin position="921"/>
        <end position="941"/>
    </location>
</feature>
<evidence type="ECO:0000259" key="3">
    <source>
        <dbReference type="Pfam" id="PF20703"/>
    </source>
</evidence>
<keyword evidence="1" id="KW-0853">WD repeat</keyword>
<dbReference type="SUPFAM" id="SSF50998">
    <property type="entry name" value="Quinoprotein alcohol dehydrogenase-like"/>
    <property type="match status" value="1"/>
</dbReference>
<dbReference type="PROSITE" id="PS50294">
    <property type="entry name" value="WD_REPEATS_REGION"/>
    <property type="match status" value="1"/>
</dbReference>
<gene>
    <name evidence="4" type="ORF">ACKI18_34215</name>
</gene>
<evidence type="ECO:0000256" key="1">
    <source>
        <dbReference type="PROSITE-ProRule" id="PRU00221"/>
    </source>
</evidence>
<dbReference type="PANTHER" id="PTHR19879">
    <property type="entry name" value="TRANSCRIPTION INITIATION FACTOR TFIID"/>
    <property type="match status" value="1"/>
</dbReference>
<dbReference type="RefSeq" id="WP_409123358.1">
    <property type="nucleotide sequence ID" value="NZ_JBJVNI010000021.1"/>
</dbReference>
<dbReference type="Pfam" id="PF00400">
    <property type="entry name" value="WD40"/>
    <property type="match status" value="3"/>
</dbReference>
<dbReference type="InterPro" id="IPR011047">
    <property type="entry name" value="Quinoprotein_ADH-like_sf"/>
</dbReference>
<organism evidence="4 5">
    <name type="scientific">Streptomyces niveiscabiei</name>
    <dbReference type="NCBI Taxonomy" id="164115"/>
    <lineage>
        <taxon>Bacteria</taxon>
        <taxon>Bacillati</taxon>
        <taxon>Actinomycetota</taxon>
        <taxon>Actinomycetes</taxon>
        <taxon>Kitasatosporales</taxon>
        <taxon>Streptomycetaceae</taxon>
        <taxon>Streptomyces</taxon>
    </lineage>
</organism>
<accession>A0ABW9I421</accession>
<dbReference type="PANTHER" id="PTHR19879:SF9">
    <property type="entry name" value="TRANSCRIPTION INITIATION FACTOR TFIID SUBUNIT 5"/>
    <property type="match status" value="1"/>
</dbReference>
<keyword evidence="5" id="KW-1185">Reference proteome</keyword>
<comment type="caution">
    <text evidence="4">The sequence shown here is derived from an EMBL/GenBank/DDBJ whole genome shotgun (WGS) entry which is preliminary data.</text>
</comment>
<dbReference type="Pfam" id="PF20703">
    <property type="entry name" value="nSTAND1"/>
    <property type="match status" value="1"/>
</dbReference>
<dbReference type="InterPro" id="IPR001387">
    <property type="entry name" value="Cro/C1-type_HTH"/>
</dbReference>
<evidence type="ECO:0000256" key="2">
    <source>
        <dbReference type="SAM" id="MobiDB-lite"/>
    </source>
</evidence>
<dbReference type="CDD" id="cd00093">
    <property type="entry name" value="HTH_XRE"/>
    <property type="match status" value="1"/>
</dbReference>
<name>A0ABW9I421_9ACTN</name>
<reference evidence="4 5" key="1">
    <citation type="submission" date="2024-12" db="EMBL/GenBank/DDBJ databases">
        <title>Forecasting of Potato common scab and diversities of Pathogenic streptomyces spp. in china.</title>
        <authorList>
            <person name="Handique U."/>
            <person name="Wu J."/>
        </authorList>
    </citation>
    <scope>NUCLEOTIDE SEQUENCE [LARGE SCALE GENOMIC DNA]</scope>
    <source>
        <strain evidence="4 5">ZRIMU1530</strain>
    </source>
</reference>
<feature type="domain" description="Novel STAND NTPase 1" evidence="3">
    <location>
        <begin position="97"/>
        <end position="455"/>
    </location>
</feature>
<feature type="repeat" description="WD" evidence="1">
    <location>
        <begin position="1131"/>
        <end position="1172"/>
    </location>
</feature>
<dbReference type="PROSITE" id="PS50082">
    <property type="entry name" value="WD_REPEATS_2"/>
    <property type="match status" value="2"/>
</dbReference>
<dbReference type="InterPro" id="IPR015943">
    <property type="entry name" value="WD40/YVTN_repeat-like_dom_sf"/>
</dbReference>
<dbReference type="InterPro" id="IPR001680">
    <property type="entry name" value="WD40_rpt"/>
</dbReference>
<dbReference type="SMART" id="SM00320">
    <property type="entry name" value="WD40"/>
    <property type="match status" value="4"/>
</dbReference>
<proteinExistence type="predicted"/>
<dbReference type="EMBL" id="JBJVNI010000021">
    <property type="protein sequence ID" value="MFM9613727.1"/>
    <property type="molecule type" value="Genomic_DNA"/>
</dbReference>
<evidence type="ECO:0000313" key="4">
    <source>
        <dbReference type="EMBL" id="MFM9613727.1"/>
    </source>
</evidence>